<dbReference type="InterPro" id="IPR036259">
    <property type="entry name" value="MFS_trans_sf"/>
</dbReference>
<evidence type="ECO:0000259" key="7">
    <source>
        <dbReference type="PROSITE" id="PS50850"/>
    </source>
</evidence>
<dbReference type="InterPro" id="IPR003663">
    <property type="entry name" value="Sugar/inositol_transpt"/>
</dbReference>
<sequence length="507" mass="56869">METETKFYGKMTERDSDHFKDDIRSKKSLTRQMTLALLANFSNIAPGMSIGFSAVAIPALKHFNNEQISWFASIASLATPLGCIVSGPIADRFGRRAAMAVVNITTFIGWIIIASAFYLKNHQYSILLMGRFMTGLSSGLCGTPAAIYMAEVASSDMRSVFTTWVSLFYAIGIFIVYLLGLILKDDWNMISLIAAGFAVLGMLFLKLLIPESPSWLASKRRYEEAKINICQLHGTKVYTCDVREELETLIVPGSCIKPEKLQSSPLSHQISKKMKMLMTEKFFRPYILVITFFFFQQFSGIFVIMFYAVDIVKQAKVRLDAYVTIVLIALVRFLSMILLSFFSKHVGRRTLSLISGSGITITMLALGSYTLSIQQGLISDELIPNISFIPLVLLILYFFISTMGFYPIPFALVSEVYPRKIRGTAAGLSTAMNFLFNFIIVKLHPTMVQGIQMSGVFYVYGVMAFVGTLFVLIWLPETRGKSLDEIQSSFITRKKTNDIEEKEQQIA</sequence>
<accession>A0ABD1EPX2</accession>
<comment type="subcellular location">
    <subcellularLocation>
        <location evidence="1">Membrane</location>
        <topology evidence="1">Multi-pass membrane protein</topology>
    </subcellularLocation>
</comment>
<evidence type="ECO:0000313" key="8">
    <source>
        <dbReference type="EMBL" id="KAL1500829.1"/>
    </source>
</evidence>
<name>A0ABD1EPX2_HYPHA</name>
<evidence type="ECO:0000256" key="5">
    <source>
        <dbReference type="ARBA" id="ARBA00023180"/>
    </source>
</evidence>
<keyword evidence="3 6" id="KW-1133">Transmembrane helix</keyword>
<feature type="domain" description="Major facilitator superfamily (MFS) profile" evidence="7">
    <location>
        <begin position="32"/>
        <end position="479"/>
    </location>
</feature>
<evidence type="ECO:0000256" key="2">
    <source>
        <dbReference type="ARBA" id="ARBA00022692"/>
    </source>
</evidence>
<dbReference type="PANTHER" id="PTHR48021:SF89">
    <property type="entry name" value="FI02132P-RELATED"/>
    <property type="match status" value="1"/>
</dbReference>
<reference evidence="8 9" key="1">
    <citation type="submission" date="2024-05" db="EMBL/GenBank/DDBJ databases">
        <title>Genetic variation in Jamaican populations of the coffee berry borer (Hypothenemus hampei).</title>
        <authorList>
            <person name="Errbii M."/>
            <person name="Myrie A."/>
        </authorList>
    </citation>
    <scope>NUCLEOTIDE SEQUENCE [LARGE SCALE GENOMIC DNA]</scope>
    <source>
        <strain evidence="8">JA-Hopewell-2020-01-JO</strain>
        <tissue evidence="8">Whole body</tissue>
    </source>
</reference>
<keyword evidence="5" id="KW-0325">Glycoprotein</keyword>
<dbReference type="InterPro" id="IPR050549">
    <property type="entry name" value="MFS_Trehalose_Transporter"/>
</dbReference>
<dbReference type="InterPro" id="IPR005828">
    <property type="entry name" value="MFS_sugar_transport-like"/>
</dbReference>
<dbReference type="SUPFAM" id="SSF103473">
    <property type="entry name" value="MFS general substrate transporter"/>
    <property type="match status" value="1"/>
</dbReference>
<feature type="transmembrane region" description="Helical" evidence="6">
    <location>
        <begin position="391"/>
        <end position="413"/>
    </location>
</feature>
<feature type="transmembrane region" description="Helical" evidence="6">
    <location>
        <begin position="97"/>
        <end position="118"/>
    </location>
</feature>
<dbReference type="EMBL" id="JBDJPC010000005">
    <property type="protein sequence ID" value="KAL1500829.1"/>
    <property type="molecule type" value="Genomic_DNA"/>
</dbReference>
<feature type="transmembrane region" description="Helical" evidence="6">
    <location>
        <begin position="455"/>
        <end position="475"/>
    </location>
</feature>
<evidence type="ECO:0000256" key="4">
    <source>
        <dbReference type="ARBA" id="ARBA00023136"/>
    </source>
</evidence>
<dbReference type="PANTHER" id="PTHR48021">
    <property type="match status" value="1"/>
</dbReference>
<dbReference type="InterPro" id="IPR020846">
    <property type="entry name" value="MFS_dom"/>
</dbReference>
<evidence type="ECO:0000256" key="1">
    <source>
        <dbReference type="ARBA" id="ARBA00004141"/>
    </source>
</evidence>
<organism evidence="8 9">
    <name type="scientific">Hypothenemus hampei</name>
    <name type="common">Coffee berry borer</name>
    <dbReference type="NCBI Taxonomy" id="57062"/>
    <lineage>
        <taxon>Eukaryota</taxon>
        <taxon>Metazoa</taxon>
        <taxon>Ecdysozoa</taxon>
        <taxon>Arthropoda</taxon>
        <taxon>Hexapoda</taxon>
        <taxon>Insecta</taxon>
        <taxon>Pterygota</taxon>
        <taxon>Neoptera</taxon>
        <taxon>Endopterygota</taxon>
        <taxon>Coleoptera</taxon>
        <taxon>Polyphaga</taxon>
        <taxon>Cucujiformia</taxon>
        <taxon>Curculionidae</taxon>
        <taxon>Scolytinae</taxon>
        <taxon>Hypothenemus</taxon>
    </lineage>
</organism>
<evidence type="ECO:0000256" key="3">
    <source>
        <dbReference type="ARBA" id="ARBA00022989"/>
    </source>
</evidence>
<feature type="transmembrane region" description="Helical" evidence="6">
    <location>
        <begin position="34"/>
        <end position="56"/>
    </location>
</feature>
<dbReference type="PROSITE" id="PS00217">
    <property type="entry name" value="SUGAR_TRANSPORT_2"/>
    <property type="match status" value="1"/>
</dbReference>
<dbReference type="InterPro" id="IPR005829">
    <property type="entry name" value="Sugar_transporter_CS"/>
</dbReference>
<dbReference type="PRINTS" id="PR00171">
    <property type="entry name" value="SUGRTRNSPORT"/>
</dbReference>
<feature type="transmembrane region" description="Helical" evidence="6">
    <location>
        <begin position="425"/>
        <end position="443"/>
    </location>
</feature>
<evidence type="ECO:0000313" key="9">
    <source>
        <dbReference type="Proteomes" id="UP001566132"/>
    </source>
</evidence>
<gene>
    <name evidence="8" type="ORF">ABEB36_006262</name>
</gene>
<feature type="transmembrane region" description="Helical" evidence="6">
    <location>
        <begin position="189"/>
        <end position="209"/>
    </location>
</feature>
<dbReference type="Pfam" id="PF00083">
    <property type="entry name" value="Sugar_tr"/>
    <property type="match status" value="1"/>
</dbReference>
<feature type="transmembrane region" description="Helical" evidence="6">
    <location>
        <begin position="68"/>
        <end position="90"/>
    </location>
</feature>
<keyword evidence="4 6" id="KW-0472">Membrane</keyword>
<dbReference type="AlphaFoldDB" id="A0ABD1EPX2"/>
<evidence type="ECO:0000256" key="6">
    <source>
        <dbReference type="SAM" id="Phobius"/>
    </source>
</evidence>
<feature type="transmembrane region" description="Helical" evidence="6">
    <location>
        <begin position="124"/>
        <end position="148"/>
    </location>
</feature>
<keyword evidence="9" id="KW-1185">Reference proteome</keyword>
<feature type="transmembrane region" description="Helical" evidence="6">
    <location>
        <begin position="351"/>
        <end position="371"/>
    </location>
</feature>
<dbReference type="PROSITE" id="PS50850">
    <property type="entry name" value="MFS"/>
    <property type="match status" value="1"/>
</dbReference>
<keyword evidence="2 6" id="KW-0812">Transmembrane</keyword>
<dbReference type="Gene3D" id="1.20.1250.20">
    <property type="entry name" value="MFS general substrate transporter like domains"/>
    <property type="match status" value="1"/>
</dbReference>
<proteinExistence type="predicted"/>
<feature type="transmembrane region" description="Helical" evidence="6">
    <location>
        <begin position="321"/>
        <end position="339"/>
    </location>
</feature>
<protein>
    <recommendedName>
        <fullName evidence="7">Major facilitator superfamily (MFS) profile domain-containing protein</fullName>
    </recommendedName>
</protein>
<dbReference type="FunFam" id="1.20.1250.20:FF:000249">
    <property type="entry name" value="facilitated trehalose transporter Tret1"/>
    <property type="match status" value="1"/>
</dbReference>
<dbReference type="Proteomes" id="UP001566132">
    <property type="component" value="Unassembled WGS sequence"/>
</dbReference>
<dbReference type="GO" id="GO:0016020">
    <property type="term" value="C:membrane"/>
    <property type="evidence" value="ECO:0007669"/>
    <property type="project" value="UniProtKB-SubCell"/>
</dbReference>
<feature type="transmembrane region" description="Helical" evidence="6">
    <location>
        <begin position="282"/>
        <end position="309"/>
    </location>
</feature>
<comment type="caution">
    <text evidence="8">The sequence shown here is derived from an EMBL/GenBank/DDBJ whole genome shotgun (WGS) entry which is preliminary data.</text>
</comment>
<feature type="transmembrane region" description="Helical" evidence="6">
    <location>
        <begin position="160"/>
        <end position="183"/>
    </location>
</feature>